<feature type="compositionally biased region" description="Basic and acidic residues" evidence="1">
    <location>
        <begin position="64"/>
        <end position="75"/>
    </location>
</feature>
<protein>
    <submittedName>
        <fullName evidence="4">Uncharacterized protein</fullName>
    </submittedName>
</protein>
<feature type="compositionally biased region" description="Polar residues" evidence="1">
    <location>
        <begin position="226"/>
        <end position="238"/>
    </location>
</feature>
<feature type="region of interest" description="Disordered" evidence="1">
    <location>
        <begin position="117"/>
        <end position="193"/>
    </location>
</feature>
<dbReference type="Pfam" id="PF08428">
    <property type="entry name" value="Rib"/>
    <property type="match status" value="1"/>
</dbReference>
<feature type="compositionally biased region" description="Low complexity" evidence="1">
    <location>
        <begin position="242"/>
        <end position="253"/>
    </location>
</feature>
<feature type="compositionally biased region" description="Polar residues" evidence="1">
    <location>
        <begin position="330"/>
        <end position="367"/>
    </location>
</feature>
<evidence type="ECO:0000259" key="2">
    <source>
        <dbReference type="Pfam" id="PF03217"/>
    </source>
</evidence>
<evidence type="ECO:0000256" key="1">
    <source>
        <dbReference type="SAM" id="MobiDB-lite"/>
    </source>
</evidence>
<feature type="compositionally biased region" description="Polar residues" evidence="1">
    <location>
        <begin position="117"/>
        <end position="129"/>
    </location>
</feature>
<organism evidence="4 5">
    <name type="scientific">Lactobacillus acetotolerans</name>
    <dbReference type="NCBI Taxonomy" id="1600"/>
    <lineage>
        <taxon>Bacteria</taxon>
        <taxon>Bacillati</taxon>
        <taxon>Bacillota</taxon>
        <taxon>Bacilli</taxon>
        <taxon>Lactobacillales</taxon>
        <taxon>Lactobacillaceae</taxon>
        <taxon>Lactobacillus</taxon>
    </lineage>
</organism>
<dbReference type="InterPro" id="IPR012706">
    <property type="entry name" value="Rib_alpha_Esp_rpt"/>
</dbReference>
<dbReference type="Proteomes" id="UP000325393">
    <property type="component" value="Chromosome"/>
</dbReference>
<proteinExistence type="predicted"/>
<feature type="region of interest" description="Disordered" evidence="1">
    <location>
        <begin position="2333"/>
        <end position="2368"/>
    </location>
</feature>
<accession>A0A5P5ZIX8</accession>
<feature type="compositionally biased region" description="Polar residues" evidence="1">
    <location>
        <begin position="147"/>
        <end position="178"/>
    </location>
</feature>
<feature type="domain" description="Rib" evidence="3">
    <location>
        <begin position="2332"/>
        <end position="2391"/>
    </location>
</feature>
<gene>
    <name evidence="4" type="ORF">LA749_04485</name>
</gene>
<name>A0A5P5ZIX8_9LACO</name>
<reference evidence="4 5" key="1">
    <citation type="submission" date="2019-09" db="EMBL/GenBank/DDBJ databases">
        <title>Genome sequencing of Lactobacillus acetotolerans.</title>
        <authorList>
            <person name="Kim K."/>
        </authorList>
    </citation>
    <scope>NUCLEOTIDE SEQUENCE [LARGE SCALE GENOMIC DNA]</scope>
    <source>
        <strain evidence="4 5">LA749</strain>
    </source>
</reference>
<dbReference type="InterPro" id="IPR024968">
    <property type="entry name" value="SlpA_C_lactobacillus"/>
</dbReference>
<dbReference type="InterPro" id="IPR059115">
    <property type="entry name" value="Rib"/>
</dbReference>
<evidence type="ECO:0000313" key="5">
    <source>
        <dbReference type="Proteomes" id="UP000325393"/>
    </source>
</evidence>
<feature type="region of interest" description="Disordered" evidence="1">
    <location>
        <begin position="212"/>
        <end position="253"/>
    </location>
</feature>
<dbReference type="GeneID" id="78212239"/>
<dbReference type="NCBIfam" id="TIGR02331">
    <property type="entry name" value="rib_alpha"/>
    <property type="match status" value="1"/>
</dbReference>
<dbReference type="RefSeq" id="WP_151443613.1">
    <property type="nucleotide sequence ID" value="NZ_CP044496.1"/>
</dbReference>
<feature type="region of interest" description="Disordered" evidence="1">
    <location>
        <begin position="32"/>
        <end position="97"/>
    </location>
</feature>
<evidence type="ECO:0000313" key="4">
    <source>
        <dbReference type="EMBL" id="QFG51290.1"/>
    </source>
</evidence>
<feature type="region of interest" description="Disordered" evidence="1">
    <location>
        <begin position="325"/>
        <end position="367"/>
    </location>
</feature>
<feature type="compositionally biased region" description="Polar residues" evidence="1">
    <location>
        <begin position="78"/>
        <end position="97"/>
    </location>
</feature>
<dbReference type="Pfam" id="PF03217">
    <property type="entry name" value="SlpA"/>
    <property type="match status" value="1"/>
</dbReference>
<feature type="domain" description="S-layer protein C-terminal" evidence="2">
    <location>
        <begin position="2412"/>
        <end position="2464"/>
    </location>
</feature>
<sequence>MLLGFSFLGITAQSVKADTVNPVEKDRQEIVNKDQTSKTVGGGVLHSPSTEAVGKTITASSNDKTADTATKKNKETNSTSVSNTGAISGSNEKPNLSTFPGLTLFFQANKTDNNSDIVEQSSSVNNNQTAAEQNSTSQSEQNQANERNAQSTDNTVTNSSTQNNKETNSVANNKQASSTDKKQLTKPDLSTFPGLSMFFTDVKNVDVKDNAAKTPAQDTNADKSNQDQTNAESKTPSASLVPAEKTPTAPKKDAALTAAASDLQSAIEKGDTYVNSDKFNQMTAEKQKQLRDAIQTGKELMAKYNTMQAAMNSAALKVDQNNKAKAKANDNTPALTALSVNDNTPVDTNVSVGNATTDTNSKSDNEQITAPELSQAAQNIIVLLPALNPEPSGVANIGANDWDRFLFVLADDKTATINLTDNLTAPDNSAGTIPVNSTYTAGTDPSGTQMHLSFIKTINGNGHNLKLNNYTFTDGHPSYMMGWGPSSIGFSDINIDGSNTVKPTFDRYFTNVTLNNAHTTGAINFSGLDSSGACGVSLVGNSSIDFETPHTTGSNALFDSPVSIGSYSESGIVNPQTNVSIKVGQQIDRLFAPVKSTDFNKEPQINLLDNVGGCDVIDNASNRDLTALKISMSSVPLIFSIISTNQTVDTKWFMWGGKTNFTSKIPFAMQYVQAYPSNKYFMWLLNPVTNINLADTSNTDPSNVNNVSLISGSEQETPKDEILSKGYTNRTFNISVDQLNDKSALVNYDYSNKFDYLMFRRAETDAGGYDVTAADQKVHKGDVNPPDPNDASDKAILTFKDNTITDGDQKQNIATLKDTADLFRPNNKTIQTIDWEPNAIMDADGVVKTDSALSFINSDKKLNTSAGPIGDNMSNAVIKITYGDGTTDEVPVKFSIQTNADLYKNAKPTITTHQVKDALTSDTEAINKSDLTSLIDTDGTDVKDKVDSVKWDTSTGLPNLSSTAPTSTKLIVHFTGDPATTFCTYPADQVTITTQPVVAAQDKIHTRVGVLPSTDDAKKALDSTDVGKLTKWNPAFKWVNYTTGKDLTADDVNAATSTAGKEVGIRIDYYTDSKQSDGYQIVPVNLVVDNDATYYSDIDSVDLTVHENDLWPPRDTPDTAEALSSLNGQVTAAHSTSHGKIDTSIIGYQNVKYQWRGTSWPDLTGTTANVPIVLYFADGSVSATIPADKVHITVKSAKASDKIQTIRTNSLPTLDQAKAAVDLTDVTAFNPEITGKFSWYVKDATTHKYNPITKADTLYDKADDNGQITAYVLVSYKDTAPIEDQSNDGIQYVKVKLNLTPNSASYEADPVATSIVTHVNTKATNFQDTLNKHVQVETKADSKKETVDQIWDPTTAKVVFLDNQGKVSATAGPDLTKTSDKTTYQAKVDYGDGSYSNAFDIDITVEGASEKTPIQNVIVGEQPTATQATDAVTVDTTNMPYYKAEWYTGDSAGDTWDPTNNPFNTADVNANLPAWVKVSYYTGSDKTAADADGSEYVQVHLNVESHADAYKDAKPVITTHKVTADAVANTNEAISLADLDSLNLGDEKLKDKVDSISWVDGSLPNLSTGPVSAQVKIHFTGDPTDTYRVYDVSQVTVNLTDVKANTTKVHTVVQTMPNSDSSAAATEANAPVKALNSDDVKNIAKWHPKFSWVKADGTTLSTADLKTPTDKDGLKVGIKIDYYTDAAQHDADGSEIVPVYLIINSKGTQYKDAQATITTHQVTGDVTSATEAINLNDLKLMNGTGPDADITGDVDSVKWDSSSYPTLSETPAGTKIIVHFKNDPEGVDHTYPASQVTIKTQAVEADDSNIQKTDPSTLPDATQAKAALKSADTDALDKWNPVYSWASDTNGTALKKTDIATPTGKDGQTEYVVIKYYTDPQHTDSSFDGQQIVKVNLIVNNFADAYKNATATINTHKVAGTVSANEAINLKDLKLTNGTGPDADITNDVDSVEWADTPDLSGANGLTVHAKIKVHFKNDPDAAYATYDTDHVTINLADVKAGAKIHTALKTLPNNDSSATATAATAAVQALNSTDVGNLKDWHPQFSWVKTNGGTLTSDDLSTVTPSGSDGTAVGIKISYYTDSDHTKPDGYEIVPVKLIVDSDADTYKNATAVITTHKVDGTLNNANQAISTGDLNLTAADGSDISGEVDSVKWAGTLPDLSGTNTASAEIEVHFKDDPSGTTQTYTAEHVTIKLVDVTADDNNKQNVDVKSLPTSDQAQAALLKDDVANISKWNPVFSWTKDKQGTALTADDVKTATGASGQPEYVLIKYYTDPSHSEASFDGEEYVPVMLRVGYKAPKPNNGNHIPEPDRTPKLPIPGEVDIPQGTDLSGDTTYAGDAIKNKDQLPDGTKYSWQPAPDTSKKGKQEGTVVVTYPDGTKTSINVTVNIVDKNANGTSNGNNGNNHGEAKEELLKHNAYLYGQDGKRANKAGLKAGSTVTTYGMVVINGRKFFTLDNDYYLAAGNAVAQTRKLKYMPISITSMVNVLVRRSLRLVRM</sequence>
<evidence type="ECO:0000259" key="3">
    <source>
        <dbReference type="Pfam" id="PF08428"/>
    </source>
</evidence>
<dbReference type="EMBL" id="CP044496">
    <property type="protein sequence ID" value="QFG51290.1"/>
    <property type="molecule type" value="Genomic_DNA"/>
</dbReference>
<feature type="compositionally biased region" description="Low complexity" evidence="1">
    <location>
        <begin position="130"/>
        <end position="146"/>
    </location>
</feature>